<accession>A0A4P9Y8L2</accession>
<evidence type="ECO:0000313" key="2">
    <source>
        <dbReference type="Proteomes" id="UP000267251"/>
    </source>
</evidence>
<name>A0A4P9Y8L2_9FUNG</name>
<keyword evidence="2" id="KW-1185">Reference proteome</keyword>
<dbReference type="PANTHER" id="PTHR15002:SF0">
    <property type="entry name" value="RIBOSOMAL BIOGENESIS PROTEIN LAS1L"/>
    <property type="match status" value="1"/>
</dbReference>
<dbReference type="AlphaFoldDB" id="A0A4P9Y8L2"/>
<dbReference type="GO" id="GO:0090730">
    <property type="term" value="C:Las1 complex"/>
    <property type="evidence" value="ECO:0007669"/>
    <property type="project" value="InterPro"/>
</dbReference>
<dbReference type="GO" id="GO:0000460">
    <property type="term" value="P:maturation of 5.8S rRNA"/>
    <property type="evidence" value="ECO:0007669"/>
    <property type="project" value="TreeGrafter"/>
</dbReference>
<protein>
    <submittedName>
        <fullName evidence="1">Las1-like-domain-containing protein</fullName>
    </submittedName>
</protein>
<dbReference type="Proteomes" id="UP000267251">
    <property type="component" value="Unassembled WGS sequence"/>
</dbReference>
<proteinExistence type="predicted"/>
<dbReference type="GO" id="GO:0000470">
    <property type="term" value="P:maturation of LSU-rRNA"/>
    <property type="evidence" value="ECO:0007669"/>
    <property type="project" value="TreeGrafter"/>
</dbReference>
<evidence type="ECO:0000313" key="1">
    <source>
        <dbReference type="EMBL" id="RKP15365.1"/>
    </source>
</evidence>
<dbReference type="PANTHER" id="PTHR15002">
    <property type="entry name" value="RIBOSOMAL BIOGENESIS PROTEIN LAS1L"/>
    <property type="match status" value="1"/>
</dbReference>
<reference evidence="2" key="1">
    <citation type="journal article" date="2018" name="Nat. Microbiol.">
        <title>Leveraging single-cell genomics to expand the fungal tree of life.</title>
        <authorList>
            <person name="Ahrendt S.R."/>
            <person name="Quandt C.A."/>
            <person name="Ciobanu D."/>
            <person name="Clum A."/>
            <person name="Salamov A."/>
            <person name="Andreopoulos B."/>
            <person name="Cheng J.F."/>
            <person name="Woyke T."/>
            <person name="Pelin A."/>
            <person name="Henrissat B."/>
            <person name="Reynolds N.K."/>
            <person name="Benny G.L."/>
            <person name="Smith M.E."/>
            <person name="James T.Y."/>
            <person name="Grigoriev I.V."/>
        </authorList>
    </citation>
    <scope>NUCLEOTIDE SEQUENCE [LARGE SCALE GENOMIC DNA]</scope>
</reference>
<dbReference type="GO" id="GO:0004519">
    <property type="term" value="F:endonuclease activity"/>
    <property type="evidence" value="ECO:0007669"/>
    <property type="project" value="InterPro"/>
</dbReference>
<gene>
    <name evidence="1" type="ORF">BJ684DRAFT_14376</name>
</gene>
<sequence length="453" mass="51487">MSTASKRLPRVCPWTTEEEFGQVHRWLYAPSTDPTSQELGVKRVKAWSSRGRVPHAAEHTASFIEVGLRDRYGALTQHELRLMYCMCFIRCINDLVDQEQKSTHALSVQGLADRLGLPSWFAELRHAGTHDALPSLPVLRTAISQALSWLEDNYWNVQQNLTSECVEDLRPLLLQYKECQKKSIRSEGDGDEDGKEEVLDQLASLMIGASPYREAFANLLVEPGYLVPMGKRKRATIDEMELPRELERLWDPLLAHLGQGTWPTVWDDLSLTIVDRLEWSEDGVTGARSGRQHMERTQSVKLTLYEDILEACLRLPSPFTRSVLRRMCQGEDEGSSLVEEVKPVLEYMDRMFTGPSSSHQKREVDEDEMKREVDGMEGFLVKQASHAQGTRKRMREEVGVVSTEEGSNLWRKYGEDDNKEGKRAWKACPLGCLPNGQIPDLSLPLEMDYPPSG</sequence>
<dbReference type="InterPro" id="IPR007174">
    <property type="entry name" value="Las1"/>
</dbReference>
<organism evidence="1 2">
    <name type="scientific">Piptocephalis cylindrospora</name>
    <dbReference type="NCBI Taxonomy" id="1907219"/>
    <lineage>
        <taxon>Eukaryota</taxon>
        <taxon>Fungi</taxon>
        <taxon>Fungi incertae sedis</taxon>
        <taxon>Zoopagomycota</taxon>
        <taxon>Zoopagomycotina</taxon>
        <taxon>Zoopagomycetes</taxon>
        <taxon>Zoopagales</taxon>
        <taxon>Piptocephalidaceae</taxon>
        <taxon>Piptocephalis</taxon>
    </lineage>
</organism>
<dbReference type="EMBL" id="KZ987737">
    <property type="protein sequence ID" value="RKP15365.1"/>
    <property type="molecule type" value="Genomic_DNA"/>
</dbReference>
<dbReference type="OrthoDB" id="10263222at2759"/>
<dbReference type="GO" id="GO:0030687">
    <property type="term" value="C:preribosome, large subunit precursor"/>
    <property type="evidence" value="ECO:0007669"/>
    <property type="project" value="TreeGrafter"/>
</dbReference>
<dbReference type="Pfam" id="PF04031">
    <property type="entry name" value="Las1"/>
    <property type="match status" value="1"/>
</dbReference>